<name>A0A9Q3CU61_9BASI</name>
<keyword evidence="3" id="KW-1185">Reference proteome</keyword>
<evidence type="ECO:0000313" key="2">
    <source>
        <dbReference type="EMBL" id="MBW0488908.1"/>
    </source>
</evidence>
<keyword evidence="1" id="KW-0812">Transmembrane</keyword>
<protein>
    <submittedName>
        <fullName evidence="2">Uncharacterized protein</fullName>
    </submittedName>
</protein>
<keyword evidence="1" id="KW-1133">Transmembrane helix</keyword>
<gene>
    <name evidence="2" type="ORF">O181_028623</name>
</gene>
<evidence type="ECO:0000256" key="1">
    <source>
        <dbReference type="SAM" id="Phobius"/>
    </source>
</evidence>
<proteinExistence type="predicted"/>
<comment type="caution">
    <text evidence="2">The sequence shown here is derived from an EMBL/GenBank/DDBJ whole genome shotgun (WGS) entry which is preliminary data.</text>
</comment>
<evidence type="ECO:0000313" key="3">
    <source>
        <dbReference type="Proteomes" id="UP000765509"/>
    </source>
</evidence>
<dbReference type="AlphaFoldDB" id="A0A9Q3CU61"/>
<sequence>MKLPKKQKRNFRCNNYRATQRSALCRNDISQPIIIICHLSPSLNPSSSQYSPLGVESTFVIILYKLPNTFKFEASVIHFFFFIFLFHCIGNLTTTSLSALVGSSLTFKYANMNLSRGVCLILLLTDRTITRPLIQISAQLKPLMRRALDEALMGPKLEKSGETLIKGIGSSNRRIDKLGPASKSIVDLPSRTPKAERYLDPCPENAVSHSGKVVLIRRGCARLLGSGFISTGGGFKRAGERLHKFDNFYSGLTGRQKLAWWGRKTQNGANKVAVVLILPVALVLKALAKIAQVSGKAAVKAGKLGIAGGKATVRGGVYTAKQTAKAAVVGGKFLGGVIGLGVYSVFWTGKKAGQGIWAFVQLIHRVLWHFSRAVGKGIAATGRGLQRVGDGVQNQAAKRLHKPVTAFRRKAR</sequence>
<reference evidence="2" key="1">
    <citation type="submission" date="2021-03" db="EMBL/GenBank/DDBJ databases">
        <title>Draft genome sequence of rust myrtle Austropuccinia psidii MF-1, a brazilian biotype.</title>
        <authorList>
            <person name="Quecine M.C."/>
            <person name="Pachon D.M.R."/>
            <person name="Bonatelli M.L."/>
            <person name="Correr F.H."/>
            <person name="Franceschini L.M."/>
            <person name="Leite T.F."/>
            <person name="Margarido G.R.A."/>
            <person name="Almeida C.A."/>
            <person name="Ferrarezi J.A."/>
            <person name="Labate C.A."/>
        </authorList>
    </citation>
    <scope>NUCLEOTIDE SEQUENCE</scope>
    <source>
        <strain evidence="2">MF-1</strain>
    </source>
</reference>
<feature type="transmembrane region" description="Helical" evidence="1">
    <location>
        <begin position="79"/>
        <end position="101"/>
    </location>
</feature>
<dbReference type="EMBL" id="AVOT02009838">
    <property type="protein sequence ID" value="MBW0488908.1"/>
    <property type="molecule type" value="Genomic_DNA"/>
</dbReference>
<keyword evidence="1" id="KW-0472">Membrane</keyword>
<dbReference type="Proteomes" id="UP000765509">
    <property type="component" value="Unassembled WGS sequence"/>
</dbReference>
<organism evidence="2 3">
    <name type="scientific">Austropuccinia psidii MF-1</name>
    <dbReference type="NCBI Taxonomy" id="1389203"/>
    <lineage>
        <taxon>Eukaryota</taxon>
        <taxon>Fungi</taxon>
        <taxon>Dikarya</taxon>
        <taxon>Basidiomycota</taxon>
        <taxon>Pucciniomycotina</taxon>
        <taxon>Pucciniomycetes</taxon>
        <taxon>Pucciniales</taxon>
        <taxon>Sphaerophragmiaceae</taxon>
        <taxon>Austropuccinia</taxon>
    </lineage>
</organism>
<dbReference type="OrthoDB" id="2499721at2759"/>
<accession>A0A9Q3CU61</accession>